<dbReference type="Proteomes" id="UP001370490">
    <property type="component" value="Unassembled WGS sequence"/>
</dbReference>
<proteinExistence type="predicted"/>
<feature type="region of interest" description="Disordered" evidence="1">
    <location>
        <begin position="43"/>
        <end position="69"/>
    </location>
</feature>
<evidence type="ECO:0000256" key="1">
    <source>
        <dbReference type="SAM" id="MobiDB-lite"/>
    </source>
</evidence>
<name>A0AAN8Z4I6_9MAGN</name>
<comment type="caution">
    <text evidence="2">The sequence shown here is derived from an EMBL/GenBank/DDBJ whole genome shotgun (WGS) entry which is preliminary data.</text>
</comment>
<sequence length="85" mass="9134">MEQAYAQVCREAIRQMVMITGNNNETPGAVLASKSIKSRQSISSSVGSLSLSNGKSGMSSKSRTSSNGIKLENVMTRLKLREQAL</sequence>
<evidence type="ECO:0000313" key="2">
    <source>
        <dbReference type="EMBL" id="KAK6924512.1"/>
    </source>
</evidence>
<accession>A0AAN8Z4I6</accession>
<protein>
    <submittedName>
        <fullName evidence="2">Uncharacterized protein</fullName>
    </submittedName>
</protein>
<gene>
    <name evidence="2" type="ORF">RJ641_010712</name>
</gene>
<feature type="compositionally biased region" description="Low complexity" evidence="1">
    <location>
        <begin position="43"/>
        <end position="66"/>
    </location>
</feature>
<dbReference type="AlphaFoldDB" id="A0AAN8Z4I6"/>
<dbReference type="EMBL" id="JBAMMX010000017">
    <property type="protein sequence ID" value="KAK6924512.1"/>
    <property type="molecule type" value="Genomic_DNA"/>
</dbReference>
<keyword evidence="3" id="KW-1185">Reference proteome</keyword>
<evidence type="ECO:0000313" key="3">
    <source>
        <dbReference type="Proteomes" id="UP001370490"/>
    </source>
</evidence>
<reference evidence="2 3" key="1">
    <citation type="submission" date="2023-12" db="EMBL/GenBank/DDBJ databases">
        <title>A high-quality genome assembly for Dillenia turbinata (Dilleniales).</title>
        <authorList>
            <person name="Chanderbali A."/>
        </authorList>
    </citation>
    <scope>NUCLEOTIDE SEQUENCE [LARGE SCALE GENOMIC DNA]</scope>
    <source>
        <strain evidence="2">LSX21</strain>
        <tissue evidence="2">Leaf</tissue>
    </source>
</reference>
<organism evidence="2 3">
    <name type="scientific">Dillenia turbinata</name>
    <dbReference type="NCBI Taxonomy" id="194707"/>
    <lineage>
        <taxon>Eukaryota</taxon>
        <taxon>Viridiplantae</taxon>
        <taxon>Streptophyta</taxon>
        <taxon>Embryophyta</taxon>
        <taxon>Tracheophyta</taxon>
        <taxon>Spermatophyta</taxon>
        <taxon>Magnoliopsida</taxon>
        <taxon>eudicotyledons</taxon>
        <taxon>Gunneridae</taxon>
        <taxon>Pentapetalae</taxon>
        <taxon>Dilleniales</taxon>
        <taxon>Dilleniaceae</taxon>
        <taxon>Dillenia</taxon>
    </lineage>
</organism>